<dbReference type="Proteomes" id="UP000678393">
    <property type="component" value="Unassembled WGS sequence"/>
</dbReference>
<dbReference type="PANTHER" id="PTHR36902:SF1">
    <property type="entry name" value="ENRICHED IN SURFACE-LABELED PROTEOME PROTEIN 9"/>
    <property type="match status" value="1"/>
</dbReference>
<dbReference type="PANTHER" id="PTHR36902">
    <property type="entry name" value="ENRICHED IN SURFACE-LABELED PROTEOME PROTEIN 9"/>
    <property type="match status" value="1"/>
</dbReference>
<dbReference type="AlphaFoldDB" id="A0A8S3YQ62"/>
<feature type="domain" description="LolA-like" evidence="1">
    <location>
        <begin position="219"/>
        <end position="456"/>
    </location>
</feature>
<dbReference type="OrthoDB" id="5983572at2759"/>
<dbReference type="EMBL" id="CAJHNH020000437">
    <property type="protein sequence ID" value="CAG5117682.1"/>
    <property type="molecule type" value="Genomic_DNA"/>
</dbReference>
<dbReference type="InterPro" id="IPR058831">
    <property type="entry name" value="LolA-like_dom_2nd"/>
</dbReference>
<evidence type="ECO:0000313" key="3">
    <source>
        <dbReference type="Proteomes" id="UP000678393"/>
    </source>
</evidence>
<evidence type="ECO:0000259" key="1">
    <source>
        <dbReference type="Pfam" id="PF25898"/>
    </source>
</evidence>
<sequence>MVLLFRFLPGTTSMPQIKLADEFSVRIEVVAHETNRVTNIRMFYSLSRNQIRLSILDSGLKSDMYFYFDDNEILTFDYSVGRGNCTVNPDLANAADTFIVGGTKDKRVRDALGVLHFTGASGFGDQIQTAYLGVRSIRDMDVDAFTSCQKWSMPGGSAVVNVTHYFSNKTWSRPDPQNVPVAIELHGSAVIHNQISQIDHMYNYFDFQTSIDATIFETPPGIICIGRNMDAAFPNLPTYIKFSGEIINGVENDVSRDHLLGMLLLQEIYDSDDDFVIIRTQSELAYGTQGGMNEFTYIRDYVSGLPFHLLIIQNKNVEQWCAIQNITAADPLPVDYINPQGKVTDVTPQQLFFADSTEYEYLGERNIRGILADTWVTRTTIPAFPNQVSTVEWYFAKTDVTSWNDGSQEYKTGQFRMPVLLRVWRDDTTLTSIDTNIYHVDFTRIMYGVLDIRSCYPDRPSNHFQIILQEFELLDAPPYASDISGPIFQSISLQQAAQKLNASVTSGNLSIYVWNPATQKIDKVSPTSTIVFTQYLNIQSDCCWYCRNLNSALAAEDKNEALMGVS</sequence>
<protein>
    <recommendedName>
        <fullName evidence="1">LolA-like domain-containing protein</fullName>
    </recommendedName>
</protein>
<proteinExistence type="predicted"/>
<name>A0A8S3YQ62_9EUPU</name>
<evidence type="ECO:0000313" key="2">
    <source>
        <dbReference type="EMBL" id="CAG5117682.1"/>
    </source>
</evidence>
<gene>
    <name evidence="2" type="ORF">CUNI_LOCUS3240</name>
</gene>
<reference evidence="2" key="1">
    <citation type="submission" date="2021-04" db="EMBL/GenBank/DDBJ databases">
        <authorList>
            <consortium name="Molecular Ecology Group"/>
        </authorList>
    </citation>
    <scope>NUCLEOTIDE SEQUENCE</scope>
</reference>
<comment type="caution">
    <text evidence="2">The sequence shown here is derived from an EMBL/GenBank/DDBJ whole genome shotgun (WGS) entry which is preliminary data.</text>
</comment>
<dbReference type="Pfam" id="PF25898">
    <property type="entry name" value="LolA_2nd_metazoa"/>
    <property type="match status" value="2"/>
</dbReference>
<feature type="domain" description="LolA-like" evidence="1">
    <location>
        <begin position="13"/>
        <end position="209"/>
    </location>
</feature>
<accession>A0A8S3YQ62</accession>
<organism evidence="2 3">
    <name type="scientific">Candidula unifasciata</name>
    <dbReference type="NCBI Taxonomy" id="100452"/>
    <lineage>
        <taxon>Eukaryota</taxon>
        <taxon>Metazoa</taxon>
        <taxon>Spiralia</taxon>
        <taxon>Lophotrochozoa</taxon>
        <taxon>Mollusca</taxon>
        <taxon>Gastropoda</taxon>
        <taxon>Heterobranchia</taxon>
        <taxon>Euthyneura</taxon>
        <taxon>Panpulmonata</taxon>
        <taxon>Eupulmonata</taxon>
        <taxon>Stylommatophora</taxon>
        <taxon>Helicina</taxon>
        <taxon>Helicoidea</taxon>
        <taxon>Geomitridae</taxon>
        <taxon>Candidula</taxon>
    </lineage>
</organism>
<keyword evidence="3" id="KW-1185">Reference proteome</keyword>